<gene>
    <name evidence="3" type="ORF">KLO01_03900</name>
</gene>
<keyword evidence="2" id="KW-0472">Membrane</keyword>
<sequence length="168" mass="17481">MTSTPDRPSAPASATGRPTSADARAALAHASGARLGTDRDRRVHALAIAGFGVAMGVFVVASRVAETTGAGTGVLTALYLGALVALAGWQKRAAGTIPRNGRLIGYVGLGATLALTWVSIIWLNVRQGDARRAGLPDQVDSWWVYACAALLTALPMLVAGHLIDRQRR</sequence>
<evidence type="ECO:0000256" key="2">
    <source>
        <dbReference type="SAM" id="Phobius"/>
    </source>
</evidence>
<protein>
    <submittedName>
        <fullName evidence="3">Uncharacterized protein</fullName>
    </submittedName>
</protein>
<proteinExistence type="predicted"/>
<dbReference type="AlphaFoldDB" id="A0A512SWL1"/>
<feature type="transmembrane region" description="Helical" evidence="2">
    <location>
        <begin position="101"/>
        <end position="122"/>
    </location>
</feature>
<feature type="transmembrane region" description="Helical" evidence="2">
    <location>
        <begin position="70"/>
        <end position="89"/>
    </location>
</feature>
<feature type="region of interest" description="Disordered" evidence="1">
    <location>
        <begin position="1"/>
        <end position="21"/>
    </location>
</feature>
<organism evidence="3 4">
    <name type="scientific">Knoellia locipacati</name>
    <dbReference type="NCBI Taxonomy" id="882824"/>
    <lineage>
        <taxon>Bacteria</taxon>
        <taxon>Bacillati</taxon>
        <taxon>Actinomycetota</taxon>
        <taxon>Actinomycetes</taxon>
        <taxon>Micrococcales</taxon>
        <taxon>Intrasporangiaceae</taxon>
        <taxon>Knoellia</taxon>
    </lineage>
</organism>
<keyword evidence="2" id="KW-0812">Transmembrane</keyword>
<evidence type="ECO:0000313" key="4">
    <source>
        <dbReference type="Proteomes" id="UP000321793"/>
    </source>
</evidence>
<reference evidence="3 4" key="1">
    <citation type="submission" date="2019-07" db="EMBL/GenBank/DDBJ databases">
        <title>Whole genome shotgun sequence of Knoellia locipacati NBRC 109775.</title>
        <authorList>
            <person name="Hosoyama A."/>
            <person name="Uohara A."/>
            <person name="Ohji S."/>
            <person name="Ichikawa N."/>
        </authorList>
    </citation>
    <scope>NUCLEOTIDE SEQUENCE [LARGE SCALE GENOMIC DNA]</scope>
    <source>
        <strain evidence="3 4">NBRC 109775</strain>
    </source>
</reference>
<evidence type="ECO:0000256" key="1">
    <source>
        <dbReference type="SAM" id="MobiDB-lite"/>
    </source>
</evidence>
<dbReference type="RefSeq" id="WP_147061873.1">
    <property type="nucleotide sequence ID" value="NZ_BAABDN010000001.1"/>
</dbReference>
<dbReference type="Proteomes" id="UP000321793">
    <property type="component" value="Unassembled WGS sequence"/>
</dbReference>
<accession>A0A512SWL1</accession>
<keyword evidence="4" id="KW-1185">Reference proteome</keyword>
<feature type="transmembrane region" description="Helical" evidence="2">
    <location>
        <begin position="43"/>
        <end position="64"/>
    </location>
</feature>
<dbReference type="EMBL" id="BKBA01000003">
    <property type="protein sequence ID" value="GEQ12343.1"/>
    <property type="molecule type" value="Genomic_DNA"/>
</dbReference>
<keyword evidence="2" id="KW-1133">Transmembrane helix</keyword>
<dbReference type="OrthoDB" id="4966757at2"/>
<feature type="transmembrane region" description="Helical" evidence="2">
    <location>
        <begin position="142"/>
        <end position="163"/>
    </location>
</feature>
<evidence type="ECO:0000313" key="3">
    <source>
        <dbReference type="EMBL" id="GEQ12343.1"/>
    </source>
</evidence>
<comment type="caution">
    <text evidence="3">The sequence shown here is derived from an EMBL/GenBank/DDBJ whole genome shotgun (WGS) entry which is preliminary data.</text>
</comment>
<name>A0A512SWL1_9MICO</name>